<keyword evidence="1" id="KW-0233">DNA recombination</keyword>
<organism evidence="3">
    <name type="scientific">Strongyloides stercoralis</name>
    <name type="common">Threadworm</name>
    <dbReference type="NCBI Taxonomy" id="6248"/>
    <lineage>
        <taxon>Eukaryota</taxon>
        <taxon>Metazoa</taxon>
        <taxon>Ecdysozoa</taxon>
        <taxon>Nematoda</taxon>
        <taxon>Chromadorea</taxon>
        <taxon>Rhabditida</taxon>
        <taxon>Tylenchina</taxon>
        <taxon>Panagrolaimomorpha</taxon>
        <taxon>Strongyloidoidea</taxon>
        <taxon>Strongyloididae</taxon>
        <taxon>Strongyloides</taxon>
    </lineage>
</organism>
<dbReference type="GO" id="GO:0006310">
    <property type="term" value="P:DNA recombination"/>
    <property type="evidence" value="ECO:0007669"/>
    <property type="project" value="UniProtKB-KW"/>
</dbReference>
<dbReference type="WBParaSite" id="SSTP_0000454300.1">
    <property type="protein sequence ID" value="SSTP_0000454300.1"/>
    <property type="gene ID" value="SSTP_0000454300"/>
</dbReference>
<dbReference type="SUPFAM" id="SSF56349">
    <property type="entry name" value="DNA breaking-rejoining enzymes"/>
    <property type="match status" value="1"/>
</dbReference>
<accession>A0A0K0E4X4</accession>
<keyword evidence="2" id="KW-1185">Reference proteome</keyword>
<dbReference type="InterPro" id="IPR013762">
    <property type="entry name" value="Integrase-like_cat_sf"/>
</dbReference>
<reference evidence="3" key="1">
    <citation type="submission" date="2015-08" db="UniProtKB">
        <authorList>
            <consortium name="WormBaseParasite"/>
        </authorList>
    </citation>
    <scope>IDENTIFICATION</scope>
</reference>
<name>A0A0K0E4X4_STRER</name>
<evidence type="ECO:0000313" key="3">
    <source>
        <dbReference type="WBParaSite" id="SSTP_0000454300.1"/>
    </source>
</evidence>
<dbReference type="GO" id="GO:0015074">
    <property type="term" value="P:DNA integration"/>
    <property type="evidence" value="ECO:0007669"/>
    <property type="project" value="InterPro"/>
</dbReference>
<evidence type="ECO:0000313" key="4">
    <source>
        <dbReference type="WBParaSite" id="TCONS_00013981.p1"/>
    </source>
</evidence>
<dbReference type="AlphaFoldDB" id="A0A0K0E4X4"/>
<dbReference type="InterPro" id="IPR011010">
    <property type="entry name" value="DNA_brk_join_enz"/>
</dbReference>
<dbReference type="Gene3D" id="1.10.443.10">
    <property type="entry name" value="Intergrase catalytic core"/>
    <property type="match status" value="1"/>
</dbReference>
<protein>
    <submittedName>
        <fullName evidence="3 4">Tyr recombinase domain-containing protein</fullName>
    </submittedName>
</protein>
<dbReference type="WBParaSite" id="TCONS_00013981.p1">
    <property type="protein sequence ID" value="TCONS_00013981.p1"/>
    <property type="gene ID" value="XLOC_009082"/>
</dbReference>
<dbReference type="STRING" id="6248.A0A0K0E4X4"/>
<evidence type="ECO:0000313" key="2">
    <source>
        <dbReference type="Proteomes" id="UP000035681"/>
    </source>
</evidence>
<sequence length="277" mass="32570">MGYRDRSIKSMETVLVHWNTFIDGRKYFRFKDICDFIVYSKNKINAMSVKSYTGYFMVLLTLNNVILDKREHEILKKIKKAISEEKIIVEKFKTTWSAGQALERMKKIQVNSLSHPSHHGQKLSMLILLKCPLRIHELYSIIRENVKIDGDNILITLPVVTKTMNPGTTFKIIDYEDKELKISTYYELYCKKTEPKKIYKKGCLVTPVWVKENGDEIKQITLHMWIKKILRQLGIGDYYPHSIRSAVVADKRENNNTSIEDIMKLGRWKIEDTVKQY</sequence>
<proteinExistence type="predicted"/>
<dbReference type="Proteomes" id="UP000035681">
    <property type="component" value="Unplaced"/>
</dbReference>
<evidence type="ECO:0000256" key="1">
    <source>
        <dbReference type="ARBA" id="ARBA00023172"/>
    </source>
</evidence>
<dbReference type="GO" id="GO:0003677">
    <property type="term" value="F:DNA binding"/>
    <property type="evidence" value="ECO:0007669"/>
    <property type="project" value="InterPro"/>
</dbReference>